<accession>A0AA36DCZ1</accession>
<feature type="short sequence motif" description="GXSXG" evidence="4">
    <location>
        <begin position="37"/>
        <end position="41"/>
    </location>
</feature>
<evidence type="ECO:0000256" key="1">
    <source>
        <dbReference type="ARBA" id="ARBA00022737"/>
    </source>
</evidence>
<dbReference type="EMBL" id="CATQJA010002695">
    <property type="protein sequence ID" value="CAJ0584426.1"/>
    <property type="molecule type" value="Genomic_DNA"/>
</dbReference>
<keyword evidence="4" id="KW-0378">Hydrolase</keyword>
<dbReference type="GO" id="GO:0047499">
    <property type="term" value="F:calcium-independent phospholipase A2 activity"/>
    <property type="evidence" value="ECO:0007669"/>
    <property type="project" value="InterPro"/>
</dbReference>
<name>A0AA36DCZ1_9BILA</name>
<dbReference type="GO" id="GO:0052816">
    <property type="term" value="F:long-chain fatty acyl-CoA hydrolase activity"/>
    <property type="evidence" value="ECO:0007669"/>
    <property type="project" value="TreeGrafter"/>
</dbReference>
<reference evidence="6" key="1">
    <citation type="submission" date="2023-06" db="EMBL/GenBank/DDBJ databases">
        <authorList>
            <person name="Delattre M."/>
        </authorList>
    </citation>
    <scope>NUCLEOTIDE SEQUENCE</scope>
    <source>
        <strain evidence="6">AF72</strain>
    </source>
</reference>
<dbReference type="Proteomes" id="UP001177023">
    <property type="component" value="Unassembled WGS sequence"/>
</dbReference>
<dbReference type="GO" id="GO:2000304">
    <property type="term" value="P:positive regulation of ceramide biosynthetic process"/>
    <property type="evidence" value="ECO:0007669"/>
    <property type="project" value="TreeGrafter"/>
</dbReference>
<dbReference type="GO" id="GO:0016042">
    <property type="term" value="P:lipid catabolic process"/>
    <property type="evidence" value="ECO:0007669"/>
    <property type="project" value="UniProtKB-UniRule"/>
</dbReference>
<proteinExistence type="predicted"/>
<keyword evidence="3 4" id="KW-0443">Lipid metabolism</keyword>
<dbReference type="InterPro" id="IPR047148">
    <property type="entry name" value="PLPL9"/>
</dbReference>
<dbReference type="PANTHER" id="PTHR24139">
    <property type="entry name" value="CALCIUM-INDEPENDENT PHOSPHOLIPASE A2"/>
    <property type="match status" value="1"/>
</dbReference>
<feature type="short sequence motif" description="GXGXXG" evidence="4">
    <location>
        <begin position="3"/>
        <end position="8"/>
    </location>
</feature>
<dbReference type="PANTHER" id="PTHR24139:SF35">
    <property type="entry name" value="PNPLA DOMAIN-CONTAINING PROTEIN"/>
    <property type="match status" value="1"/>
</dbReference>
<keyword evidence="4" id="KW-0442">Lipid degradation</keyword>
<comment type="caution">
    <text evidence="4">Lacks conserved residue(s) required for the propagation of feature annotation.</text>
</comment>
<sequence>MDGGGMRGLVSVVCLMFSSRRLLGNDKLPDYFDWLIGTSTGSMLALSMAQGKNLQECFFQYWDMKRKIFLDGSTMARLFGNQVPEQTRNIEKILKDCFPNETFHQSIRRLTVPAFDITTSPGRLYTFRNYAFDKPFGSALPEEQDVLFRDAARASSAAPTYFEPFHYNNRKLVDGSFVANSPLNILWKEYDNFFKYDNKIRLHGLVSIGTGEPALMERKIKELTTLKRRAVHIATVGTLILEQCVGQDQCSVEAASDRCAAQGVPFVRLSPVGVNVRIDQIDDGKLCDMIWTTLRWLYDNVQEVDKLGDILFKLHSDPSQRGRQRRSNTIL</sequence>
<evidence type="ECO:0000256" key="3">
    <source>
        <dbReference type="ARBA" id="ARBA00023098"/>
    </source>
</evidence>
<feature type="non-terminal residue" evidence="6">
    <location>
        <position position="1"/>
    </location>
</feature>
<keyword evidence="7" id="KW-1185">Reference proteome</keyword>
<evidence type="ECO:0000256" key="2">
    <source>
        <dbReference type="ARBA" id="ARBA00023043"/>
    </source>
</evidence>
<dbReference type="Gene3D" id="3.40.1090.10">
    <property type="entry name" value="Cytosolic phospholipase A2 catalytic domain"/>
    <property type="match status" value="1"/>
</dbReference>
<feature type="active site" description="Proton acceptor" evidence="4">
    <location>
        <position position="174"/>
    </location>
</feature>
<protein>
    <recommendedName>
        <fullName evidence="5">PNPLA domain-containing protein</fullName>
    </recommendedName>
</protein>
<dbReference type="AlphaFoldDB" id="A0AA36DCZ1"/>
<evidence type="ECO:0000256" key="4">
    <source>
        <dbReference type="PROSITE-ProRule" id="PRU01161"/>
    </source>
</evidence>
<dbReference type="InterPro" id="IPR016035">
    <property type="entry name" value="Acyl_Trfase/lysoPLipase"/>
</dbReference>
<dbReference type="PROSITE" id="PS51635">
    <property type="entry name" value="PNPLA"/>
    <property type="match status" value="1"/>
</dbReference>
<evidence type="ECO:0000259" key="5">
    <source>
        <dbReference type="PROSITE" id="PS51635"/>
    </source>
</evidence>
<dbReference type="Pfam" id="PF01734">
    <property type="entry name" value="Patatin"/>
    <property type="match status" value="1"/>
</dbReference>
<keyword evidence="2" id="KW-0040">ANK repeat</keyword>
<feature type="domain" description="PNPLA" evidence="5">
    <location>
        <begin position="1"/>
        <end position="187"/>
    </location>
</feature>
<keyword evidence="1" id="KW-0677">Repeat</keyword>
<comment type="caution">
    <text evidence="6">The sequence shown here is derived from an EMBL/GenBank/DDBJ whole genome shotgun (WGS) entry which is preliminary data.</text>
</comment>
<organism evidence="6 7">
    <name type="scientific">Mesorhabditis spiculigera</name>
    <dbReference type="NCBI Taxonomy" id="96644"/>
    <lineage>
        <taxon>Eukaryota</taxon>
        <taxon>Metazoa</taxon>
        <taxon>Ecdysozoa</taxon>
        <taxon>Nematoda</taxon>
        <taxon>Chromadorea</taxon>
        <taxon>Rhabditida</taxon>
        <taxon>Rhabditina</taxon>
        <taxon>Rhabditomorpha</taxon>
        <taxon>Rhabditoidea</taxon>
        <taxon>Rhabditidae</taxon>
        <taxon>Mesorhabditinae</taxon>
        <taxon>Mesorhabditis</taxon>
    </lineage>
</organism>
<evidence type="ECO:0000313" key="6">
    <source>
        <dbReference type="EMBL" id="CAJ0584426.1"/>
    </source>
</evidence>
<dbReference type="InterPro" id="IPR002641">
    <property type="entry name" value="PNPLA_dom"/>
</dbReference>
<dbReference type="SUPFAM" id="SSF52151">
    <property type="entry name" value="FabD/lysophospholipase-like"/>
    <property type="match status" value="1"/>
</dbReference>
<dbReference type="GO" id="GO:0005739">
    <property type="term" value="C:mitochondrion"/>
    <property type="evidence" value="ECO:0007669"/>
    <property type="project" value="TreeGrafter"/>
</dbReference>
<feature type="active site" description="Nucleophile" evidence="4">
    <location>
        <position position="39"/>
    </location>
</feature>
<evidence type="ECO:0000313" key="7">
    <source>
        <dbReference type="Proteomes" id="UP001177023"/>
    </source>
</evidence>
<gene>
    <name evidence="6" type="ORF">MSPICULIGERA_LOCUS22483</name>
</gene>